<keyword evidence="1" id="KW-0472">Membrane</keyword>
<proteinExistence type="predicted"/>
<organism evidence="3 4">
    <name type="scientific">Pyricularia oryzae</name>
    <name type="common">Rice blast fungus</name>
    <name type="synonym">Magnaporthe oryzae</name>
    <dbReference type="NCBI Taxonomy" id="318829"/>
    <lineage>
        <taxon>Eukaryota</taxon>
        <taxon>Fungi</taxon>
        <taxon>Dikarya</taxon>
        <taxon>Ascomycota</taxon>
        <taxon>Pezizomycotina</taxon>
        <taxon>Sordariomycetes</taxon>
        <taxon>Sordariomycetidae</taxon>
        <taxon>Magnaporthales</taxon>
        <taxon>Pyriculariaceae</taxon>
        <taxon>Pyricularia</taxon>
    </lineage>
</organism>
<feature type="signal peptide" evidence="2">
    <location>
        <begin position="1"/>
        <end position="18"/>
    </location>
</feature>
<dbReference type="EMBL" id="CP034209">
    <property type="protein sequence ID" value="QBZ65157.1"/>
    <property type="molecule type" value="Genomic_DNA"/>
</dbReference>
<evidence type="ECO:0000313" key="3">
    <source>
        <dbReference type="EMBL" id="QBZ65157.1"/>
    </source>
</evidence>
<gene>
    <name evidence="3" type="ORF">PoMZ_06862</name>
</gene>
<keyword evidence="1" id="KW-1133">Transmembrane helix</keyword>
<feature type="chain" id="PRO_5020739899" evidence="2">
    <location>
        <begin position="19"/>
        <end position="318"/>
    </location>
</feature>
<keyword evidence="2" id="KW-0732">Signal</keyword>
<evidence type="ECO:0000256" key="2">
    <source>
        <dbReference type="SAM" id="SignalP"/>
    </source>
</evidence>
<dbReference type="VEuPathDB" id="FungiDB:M_BR32_EuGene_00108241"/>
<dbReference type="AlphaFoldDB" id="A0A4P7NRV6"/>
<protein>
    <submittedName>
        <fullName evidence="3">Uncharacterized protein</fullName>
    </submittedName>
</protein>
<accession>A0A4P7NRV6</accession>
<evidence type="ECO:0000256" key="1">
    <source>
        <dbReference type="SAM" id="Phobius"/>
    </source>
</evidence>
<dbReference type="Proteomes" id="UP000294847">
    <property type="component" value="Chromosome 6"/>
</dbReference>
<sequence>MFWRTVLSASMLAASAQAGYEAMSIENLLPRDLERRVEYFGENQDQPAHIITKRQTGGVVMNSNGTINMTAWDTLANEKCTQALLKLPAATNPTGACVCYNLPALNNITGTFEADLRLYQLTAPSGDFAGVPQSNIQVSLAYQGASVAPIQSSQATQRVSKRQDGQRQLRLLQTYMFAGQIDKNRMDAQMNMAAIEALVMPVVTLSAVNPTGQTVSTNVSSNEAAFVAGVFSESTVMSEFGVANMAVDKSLEMLANGTIAFVLPGVSIMIFPVGLIVTSIWTVGLCGAIAFGTFNRIGFREQFRRRTQYAGKTNMGRI</sequence>
<evidence type="ECO:0000313" key="4">
    <source>
        <dbReference type="Proteomes" id="UP000294847"/>
    </source>
</evidence>
<name>A0A4P7NRV6_PYROR</name>
<keyword evidence="1" id="KW-0812">Transmembrane</keyword>
<reference evidence="3 4" key="1">
    <citation type="journal article" date="2019" name="Mol. Biol. Evol.">
        <title>Blast fungal genomes show frequent chromosomal changes, gene gains and losses, and effector gene turnover.</title>
        <authorList>
            <person name="Gomez Luciano L.B."/>
            <person name="Jason Tsai I."/>
            <person name="Chuma I."/>
            <person name="Tosa Y."/>
            <person name="Chen Y.H."/>
            <person name="Li J.Y."/>
            <person name="Li M.Y."/>
            <person name="Jade Lu M.Y."/>
            <person name="Nakayashiki H."/>
            <person name="Li W.H."/>
        </authorList>
    </citation>
    <scope>NUCLEOTIDE SEQUENCE [LARGE SCALE GENOMIC DNA]</scope>
    <source>
        <strain evidence="3">MZ5-1-6</strain>
    </source>
</reference>
<feature type="transmembrane region" description="Helical" evidence="1">
    <location>
        <begin position="269"/>
        <end position="294"/>
    </location>
</feature>